<gene>
    <name evidence="2" type="ORF">ROHU_021735</name>
</gene>
<evidence type="ECO:0000256" key="1">
    <source>
        <dbReference type="SAM" id="MobiDB-lite"/>
    </source>
</evidence>
<comment type="caution">
    <text evidence="2">The sequence shown here is derived from an EMBL/GenBank/DDBJ whole genome shotgun (WGS) entry which is preliminary data.</text>
</comment>
<protein>
    <submittedName>
        <fullName evidence="2">Unconventional myosin-X-like protein</fullName>
    </submittedName>
</protein>
<reference evidence="2 3" key="1">
    <citation type="submission" date="2018-03" db="EMBL/GenBank/DDBJ databases">
        <title>Draft genome sequence of Rohu Carp (Labeo rohita).</title>
        <authorList>
            <person name="Das P."/>
            <person name="Kushwaha B."/>
            <person name="Joshi C.G."/>
            <person name="Kumar D."/>
            <person name="Nagpure N.S."/>
            <person name="Sahoo L."/>
            <person name="Das S.P."/>
            <person name="Bit A."/>
            <person name="Patnaik S."/>
            <person name="Meher P.K."/>
            <person name="Jayasankar P."/>
            <person name="Koringa P.G."/>
            <person name="Patel N.V."/>
            <person name="Hinsu A.T."/>
            <person name="Kumar R."/>
            <person name="Pandey M."/>
            <person name="Agarwal S."/>
            <person name="Srivastava S."/>
            <person name="Singh M."/>
            <person name="Iquebal M.A."/>
            <person name="Jaiswal S."/>
            <person name="Angadi U.B."/>
            <person name="Kumar N."/>
            <person name="Raza M."/>
            <person name="Shah T.M."/>
            <person name="Rai A."/>
            <person name="Jena J.K."/>
        </authorList>
    </citation>
    <scope>NUCLEOTIDE SEQUENCE [LARGE SCALE GENOMIC DNA]</scope>
    <source>
        <strain evidence="2">DASCIFA01</strain>
        <tissue evidence="2">Testis</tissue>
    </source>
</reference>
<keyword evidence="3" id="KW-1185">Reference proteome</keyword>
<dbReference type="EMBL" id="QBIY01012421">
    <property type="protein sequence ID" value="RXN25186.1"/>
    <property type="molecule type" value="Genomic_DNA"/>
</dbReference>
<proteinExistence type="predicted"/>
<evidence type="ECO:0000313" key="2">
    <source>
        <dbReference type="EMBL" id="RXN25186.1"/>
    </source>
</evidence>
<feature type="region of interest" description="Disordered" evidence="1">
    <location>
        <begin position="173"/>
        <end position="208"/>
    </location>
</feature>
<feature type="compositionally biased region" description="Polar residues" evidence="1">
    <location>
        <begin position="185"/>
        <end position="196"/>
    </location>
</feature>
<dbReference type="AlphaFoldDB" id="A0A498N3T5"/>
<name>A0A498N3T5_LABRO</name>
<feature type="region of interest" description="Disordered" evidence="1">
    <location>
        <begin position="99"/>
        <end position="120"/>
    </location>
</feature>
<feature type="compositionally biased region" description="Basic and acidic residues" evidence="1">
    <location>
        <begin position="198"/>
        <end position="208"/>
    </location>
</feature>
<sequence>MDYSKLKEFTQDIKMKLQTRAQRLHRLIPLSNMLNRQGIGYAIDDQNIMTHLLYMDDLKIFGSDERQLRQSMHIEWSLDKTTGQCTTVAFKRGLWHGGLESRGDKEDGQEDEEIANDARHAPPKSRCKLIIHQSSLLNLSPCTTSLMKIVKNHKVSKTKYSLMKMANKIRKHYGLPRQGDYPESAKTTGGKTSGSSLDEGRALRENTE</sequence>
<accession>A0A498N3T5</accession>
<organism evidence="2 3">
    <name type="scientific">Labeo rohita</name>
    <name type="common">Indian major carp</name>
    <name type="synonym">Cyprinus rohita</name>
    <dbReference type="NCBI Taxonomy" id="84645"/>
    <lineage>
        <taxon>Eukaryota</taxon>
        <taxon>Metazoa</taxon>
        <taxon>Chordata</taxon>
        <taxon>Craniata</taxon>
        <taxon>Vertebrata</taxon>
        <taxon>Euteleostomi</taxon>
        <taxon>Actinopterygii</taxon>
        <taxon>Neopterygii</taxon>
        <taxon>Teleostei</taxon>
        <taxon>Ostariophysi</taxon>
        <taxon>Cypriniformes</taxon>
        <taxon>Cyprinidae</taxon>
        <taxon>Labeoninae</taxon>
        <taxon>Labeonini</taxon>
        <taxon>Labeo</taxon>
    </lineage>
</organism>
<evidence type="ECO:0000313" key="3">
    <source>
        <dbReference type="Proteomes" id="UP000290572"/>
    </source>
</evidence>
<dbReference type="Proteomes" id="UP000290572">
    <property type="component" value="Unassembled WGS sequence"/>
</dbReference>